<dbReference type="Gene3D" id="2.40.160.10">
    <property type="entry name" value="Porin"/>
    <property type="match status" value="1"/>
</dbReference>
<dbReference type="KEGG" id="pmes:FX988_02938"/>
<accession>A0A857JNI6</accession>
<dbReference type="RefSeq" id="WP_160180868.1">
    <property type="nucleotide sequence ID" value="NZ_CP047656.1"/>
</dbReference>
<evidence type="ECO:0000313" key="3">
    <source>
        <dbReference type="EMBL" id="QHJ12680.1"/>
    </source>
</evidence>
<protein>
    <recommendedName>
        <fullName evidence="2">Porin domain-containing protein</fullName>
    </recommendedName>
</protein>
<dbReference type="PROSITE" id="PS51257">
    <property type="entry name" value="PROKAR_LIPOPROTEIN"/>
    <property type="match status" value="1"/>
</dbReference>
<dbReference type="EMBL" id="CP047656">
    <property type="protein sequence ID" value="QHJ12680.1"/>
    <property type="molecule type" value="Genomic_DNA"/>
</dbReference>
<keyword evidence="4" id="KW-1185">Reference proteome</keyword>
<dbReference type="OrthoDB" id="197869at2"/>
<gene>
    <name evidence="3" type="ORF">FX988_02938</name>
</gene>
<proteinExistence type="predicted"/>
<dbReference type="GO" id="GO:0015288">
    <property type="term" value="F:porin activity"/>
    <property type="evidence" value="ECO:0007669"/>
    <property type="project" value="InterPro"/>
</dbReference>
<dbReference type="Proteomes" id="UP000464524">
    <property type="component" value="Chromosome"/>
</dbReference>
<dbReference type="InterPro" id="IPR023614">
    <property type="entry name" value="Porin_dom_sf"/>
</dbReference>
<dbReference type="Pfam" id="PF13609">
    <property type="entry name" value="Porin_4"/>
    <property type="match status" value="1"/>
</dbReference>
<dbReference type="AlphaFoldDB" id="A0A857JNI6"/>
<evidence type="ECO:0000313" key="4">
    <source>
        <dbReference type="Proteomes" id="UP000464524"/>
    </source>
</evidence>
<evidence type="ECO:0000256" key="1">
    <source>
        <dbReference type="SAM" id="SignalP"/>
    </source>
</evidence>
<dbReference type="InterPro" id="IPR033900">
    <property type="entry name" value="Gram_neg_porin_domain"/>
</dbReference>
<feature type="domain" description="Porin" evidence="2">
    <location>
        <begin position="14"/>
        <end position="369"/>
    </location>
</feature>
<name>A0A857JNI6_9ALTE</name>
<keyword evidence="1" id="KW-0732">Signal</keyword>
<feature type="chain" id="PRO_5032560459" description="Porin domain-containing protein" evidence="1">
    <location>
        <begin position="25"/>
        <end position="399"/>
    </location>
</feature>
<evidence type="ECO:0000259" key="2">
    <source>
        <dbReference type="Pfam" id="PF13609"/>
    </source>
</evidence>
<dbReference type="GO" id="GO:0016020">
    <property type="term" value="C:membrane"/>
    <property type="evidence" value="ECO:0007669"/>
    <property type="project" value="InterPro"/>
</dbReference>
<dbReference type="SUPFAM" id="SSF56935">
    <property type="entry name" value="Porins"/>
    <property type="match status" value="1"/>
</dbReference>
<feature type="signal peptide" evidence="1">
    <location>
        <begin position="1"/>
        <end position="24"/>
    </location>
</feature>
<sequence length="399" mass="45353">MTYFFRPALTAFIILSSYACFANAQTEDKLQFSGFARLIMGYLDDSNAEYAGYDNSISLGEQSLLGLQADYQFSDTISLTSQLVGHTNERRESGLEWLYVTYKPNKAFQVKLGKQRLPFFNYSDSLDVGFAYPWLTLPKQFYETSFFSTFEGLLANYEFPVSVLLINLEGYWGYYDDDIYSPDGGVETKVTGLFGFNTSVTWKNWNARASYNQGNTELTLLSASQFGEQLRQVGFERSADWLDPDGLIQFYQFSVNYEDLNYFLRSEIAKMEGESGPVPDIDSFYVSVGYNFYPYTVYLSYSKRNLYYNHPENEIPFGVSDQLNALAGGYVAVTNGFLDDKSAGTKIGIRWDWRSNVALKAEATHIDADEKISGDFTLRDLGNFDGSAILYQLGLEWVF</sequence>
<organism evidence="3 4">
    <name type="scientific">Paraglaciecola mesophila</name>
    <dbReference type="NCBI Taxonomy" id="197222"/>
    <lineage>
        <taxon>Bacteria</taxon>
        <taxon>Pseudomonadati</taxon>
        <taxon>Pseudomonadota</taxon>
        <taxon>Gammaproteobacteria</taxon>
        <taxon>Alteromonadales</taxon>
        <taxon>Alteromonadaceae</taxon>
        <taxon>Paraglaciecola</taxon>
    </lineage>
</organism>
<reference evidence="3 4" key="1">
    <citation type="submission" date="2019-12" db="EMBL/GenBank/DDBJ databases">
        <title>Genome sequencing and assembly of endphytes of Porphyra tenera.</title>
        <authorList>
            <person name="Park J.M."/>
            <person name="Shin R."/>
            <person name="Jo S.H."/>
        </authorList>
    </citation>
    <scope>NUCLEOTIDE SEQUENCE [LARGE SCALE GENOMIC DNA]</scope>
    <source>
        <strain evidence="3 4">GPM4</strain>
    </source>
</reference>